<keyword evidence="9" id="KW-0812">Transmembrane</keyword>
<keyword evidence="5" id="KW-0201">Cytochrome c-type biogenesis</keyword>
<gene>
    <name evidence="11" type="ORF">DLJ53_17375</name>
</gene>
<evidence type="ECO:0000256" key="1">
    <source>
        <dbReference type="ARBA" id="ARBA00010342"/>
    </source>
</evidence>
<keyword evidence="2 9" id="KW-0349">Heme</keyword>
<evidence type="ECO:0000313" key="11">
    <source>
        <dbReference type="EMBL" id="RAI00997.1"/>
    </source>
</evidence>
<dbReference type="RefSeq" id="WP_111347523.1">
    <property type="nucleotide sequence ID" value="NZ_QHHQ01000003.1"/>
</dbReference>
<dbReference type="GO" id="GO:0017004">
    <property type="term" value="P:cytochrome complex assembly"/>
    <property type="evidence" value="ECO:0007669"/>
    <property type="project" value="UniProtKB-KW"/>
</dbReference>
<dbReference type="PANTHER" id="PTHR47870">
    <property type="entry name" value="CYTOCHROME C-TYPE BIOGENESIS PROTEIN CCMH"/>
    <property type="match status" value="1"/>
</dbReference>
<keyword evidence="9" id="KW-1133">Transmembrane helix</keyword>
<evidence type="ECO:0000313" key="12">
    <source>
        <dbReference type="Proteomes" id="UP000249590"/>
    </source>
</evidence>
<dbReference type="PANTHER" id="PTHR47870:SF1">
    <property type="entry name" value="CYTOCHROME C-TYPE BIOGENESIS PROTEIN CCMH"/>
    <property type="match status" value="1"/>
</dbReference>
<dbReference type="InterPro" id="IPR051263">
    <property type="entry name" value="C-type_cytochrome_biogenesis"/>
</dbReference>
<feature type="chain" id="PRO_5033093354" description="Cytochrome c-type biogenesis protein" evidence="9">
    <location>
        <begin position="22"/>
        <end position="157"/>
    </location>
</feature>
<evidence type="ECO:0000256" key="9">
    <source>
        <dbReference type="RuleBase" id="RU364112"/>
    </source>
</evidence>
<dbReference type="OrthoDB" id="9804975at2"/>
<name>A0A8B2NMX2_9HYPH</name>
<dbReference type="GO" id="GO:0005886">
    <property type="term" value="C:plasma membrane"/>
    <property type="evidence" value="ECO:0007669"/>
    <property type="project" value="TreeGrafter"/>
</dbReference>
<accession>A0A8B2NMX2</accession>
<dbReference type="CDD" id="cd16378">
    <property type="entry name" value="CcmH_N"/>
    <property type="match status" value="1"/>
</dbReference>
<dbReference type="InterPro" id="IPR005616">
    <property type="entry name" value="CcmH/CycL/Ccl2/NrfF_N"/>
</dbReference>
<evidence type="ECO:0000256" key="6">
    <source>
        <dbReference type="ARBA" id="ARBA00023004"/>
    </source>
</evidence>
<dbReference type="FunFam" id="1.10.8.640:FF:000001">
    <property type="entry name" value="Cytochrome c-type biogenesis protein"/>
    <property type="match status" value="1"/>
</dbReference>
<comment type="caution">
    <text evidence="11">The sequence shown here is derived from an EMBL/GenBank/DDBJ whole genome shotgun (WGS) entry which is preliminary data.</text>
</comment>
<evidence type="ECO:0000256" key="3">
    <source>
        <dbReference type="ARBA" id="ARBA00022723"/>
    </source>
</evidence>
<feature type="domain" description="CcmH/CycL/Ccl2/NrfF N-terminal" evidence="10">
    <location>
        <begin position="10"/>
        <end position="151"/>
    </location>
</feature>
<comment type="subcellular location">
    <subcellularLocation>
        <location evidence="8">Membrane</location>
        <topology evidence="8">Single-pass membrane protein</topology>
        <orientation evidence="8">Periplasmic side</orientation>
    </subcellularLocation>
</comment>
<dbReference type="InterPro" id="IPR038297">
    <property type="entry name" value="CcmH/CycL/NrfF/Ccl2_sf"/>
</dbReference>
<evidence type="ECO:0000256" key="5">
    <source>
        <dbReference type="ARBA" id="ARBA00022748"/>
    </source>
</evidence>
<keyword evidence="6 9" id="KW-0408">Iron</keyword>
<dbReference type="Pfam" id="PF03918">
    <property type="entry name" value="CcmH"/>
    <property type="match status" value="1"/>
</dbReference>
<organism evidence="11 12">
    <name type="scientific">Acuticoccus sediminis</name>
    <dbReference type="NCBI Taxonomy" id="2184697"/>
    <lineage>
        <taxon>Bacteria</taxon>
        <taxon>Pseudomonadati</taxon>
        <taxon>Pseudomonadota</taxon>
        <taxon>Alphaproteobacteria</taxon>
        <taxon>Hyphomicrobiales</taxon>
        <taxon>Amorphaceae</taxon>
        <taxon>Acuticoccus</taxon>
    </lineage>
</organism>
<feature type="signal peptide" evidence="9">
    <location>
        <begin position="1"/>
        <end position="21"/>
    </location>
</feature>
<sequence length="157" mass="17219">MTARWLAAFAVVLALAGPALAVNPDEELADPALEARARELSKELRCVVCQNQTIDDSDAGIAKDLRLLVRERIVAGDTDDEVMSYLTDRYGDFVRLRPPFNAETFALWAMPVLVLLAALAAAVTYLRRRPKPAPADAALSADEEAQLQAVLDERRKT</sequence>
<keyword evidence="4 9" id="KW-0732">Signal</keyword>
<evidence type="ECO:0000256" key="8">
    <source>
        <dbReference type="ARBA" id="ARBA00060491"/>
    </source>
</evidence>
<comment type="similarity">
    <text evidence="1 9">Belongs to the CcmH/CycL/Ccl2/NrfF family.</text>
</comment>
<evidence type="ECO:0000256" key="2">
    <source>
        <dbReference type="ARBA" id="ARBA00022617"/>
    </source>
</evidence>
<evidence type="ECO:0000259" key="10">
    <source>
        <dbReference type="Pfam" id="PF03918"/>
    </source>
</evidence>
<proteinExistence type="inferred from homology"/>
<keyword evidence="3 9" id="KW-0479">Metal-binding</keyword>
<dbReference type="GO" id="GO:0046872">
    <property type="term" value="F:metal ion binding"/>
    <property type="evidence" value="ECO:0007669"/>
    <property type="project" value="UniProtKB-KW"/>
</dbReference>
<comment type="function">
    <text evidence="7">Required for the biogenesis of c-type cytochromes. Possible subunit of a heme lyase.</text>
</comment>
<dbReference type="Proteomes" id="UP000249590">
    <property type="component" value="Unassembled WGS sequence"/>
</dbReference>
<dbReference type="Gene3D" id="1.10.8.640">
    <property type="entry name" value="Cytochrome C biogenesis protein"/>
    <property type="match status" value="1"/>
</dbReference>
<protein>
    <recommendedName>
        <fullName evidence="9">Cytochrome c-type biogenesis protein</fullName>
    </recommendedName>
</protein>
<evidence type="ECO:0000256" key="7">
    <source>
        <dbReference type="ARBA" id="ARBA00037230"/>
    </source>
</evidence>
<reference evidence="11 12" key="1">
    <citation type="submission" date="2018-05" db="EMBL/GenBank/DDBJ databases">
        <title>Acuticoccus sediminis sp. nov., isolated from deep-sea sediment of Indian Ocean.</title>
        <authorList>
            <person name="Liu X."/>
            <person name="Lai Q."/>
            <person name="Du Y."/>
            <person name="Sun F."/>
            <person name="Zhang X."/>
            <person name="Wang S."/>
            <person name="Shao Z."/>
        </authorList>
    </citation>
    <scope>NUCLEOTIDE SEQUENCE [LARGE SCALE GENOMIC DNA]</scope>
    <source>
        <strain evidence="11 12">PTG4-2</strain>
    </source>
</reference>
<dbReference type="AlphaFoldDB" id="A0A8B2NMX2"/>
<keyword evidence="9" id="KW-0472">Membrane</keyword>
<keyword evidence="12" id="KW-1185">Reference proteome</keyword>
<feature type="transmembrane region" description="Helical" evidence="9">
    <location>
        <begin position="105"/>
        <end position="126"/>
    </location>
</feature>
<dbReference type="EMBL" id="QHHQ01000003">
    <property type="protein sequence ID" value="RAI00997.1"/>
    <property type="molecule type" value="Genomic_DNA"/>
</dbReference>
<evidence type="ECO:0000256" key="4">
    <source>
        <dbReference type="ARBA" id="ARBA00022729"/>
    </source>
</evidence>